<evidence type="ECO:0008006" key="4">
    <source>
        <dbReference type="Google" id="ProtNLM"/>
    </source>
</evidence>
<dbReference type="AlphaFoldDB" id="A0A5J5D466"/>
<dbReference type="PRINTS" id="PR00081">
    <property type="entry name" value="GDHRDH"/>
</dbReference>
<reference evidence="2 3" key="1">
    <citation type="submission" date="2019-08" db="EMBL/GenBank/DDBJ databases">
        <title>A chromosome-level genome assembly, high-density linkage maps, and genome scans reveal the genomic architecture of hybrid incompatibilities underlying speciation via character displacement in darters (Percidae: Etheostominae).</title>
        <authorList>
            <person name="Moran R.L."/>
            <person name="Catchen J.M."/>
            <person name="Fuller R.C."/>
        </authorList>
    </citation>
    <scope>NUCLEOTIDE SEQUENCE [LARGE SCALE GENOMIC DNA]</scope>
    <source>
        <strain evidence="2">EspeVRDwgs_2016</strain>
        <tissue evidence="2">Muscle</tissue>
    </source>
</reference>
<dbReference type="InterPro" id="IPR028019">
    <property type="entry name" value="DUF4508"/>
</dbReference>
<dbReference type="EMBL" id="VOFY01000012">
    <property type="protein sequence ID" value="KAA8587476.1"/>
    <property type="molecule type" value="Genomic_DNA"/>
</dbReference>
<feature type="non-terminal residue" evidence="2">
    <location>
        <position position="555"/>
    </location>
</feature>
<dbReference type="Pfam" id="PF00106">
    <property type="entry name" value="adh_short"/>
    <property type="match status" value="1"/>
</dbReference>
<dbReference type="CDD" id="cd09763">
    <property type="entry name" value="DHRS1-like_SDR_c"/>
    <property type="match status" value="1"/>
</dbReference>
<name>A0A5J5D466_9PERO</name>
<proteinExistence type="predicted"/>
<comment type="caution">
    <text evidence="2">The sequence shown here is derived from an EMBL/GenBank/DDBJ whole genome shotgun (WGS) entry which is preliminary data.</text>
</comment>
<feature type="region of interest" description="Disordered" evidence="1">
    <location>
        <begin position="1"/>
        <end position="61"/>
    </location>
</feature>
<organism evidence="2 3">
    <name type="scientific">Etheostoma spectabile</name>
    <name type="common">orangethroat darter</name>
    <dbReference type="NCBI Taxonomy" id="54343"/>
    <lineage>
        <taxon>Eukaryota</taxon>
        <taxon>Metazoa</taxon>
        <taxon>Chordata</taxon>
        <taxon>Craniata</taxon>
        <taxon>Vertebrata</taxon>
        <taxon>Euteleostomi</taxon>
        <taxon>Actinopterygii</taxon>
        <taxon>Neopterygii</taxon>
        <taxon>Teleostei</taxon>
        <taxon>Neoteleostei</taxon>
        <taxon>Acanthomorphata</taxon>
        <taxon>Eupercaria</taxon>
        <taxon>Perciformes</taxon>
        <taxon>Percoidei</taxon>
        <taxon>Percidae</taxon>
        <taxon>Etheostomatinae</taxon>
        <taxon>Etheostoma</taxon>
    </lineage>
</organism>
<dbReference type="InterPro" id="IPR002347">
    <property type="entry name" value="SDR_fam"/>
</dbReference>
<feature type="compositionally biased region" description="Polar residues" evidence="1">
    <location>
        <begin position="45"/>
        <end position="61"/>
    </location>
</feature>
<keyword evidence="3" id="KW-1185">Reference proteome</keyword>
<evidence type="ECO:0000313" key="2">
    <source>
        <dbReference type="EMBL" id="KAA8587476.1"/>
    </source>
</evidence>
<dbReference type="SUPFAM" id="SSF51735">
    <property type="entry name" value="NAD(P)-binding Rossmann-fold domains"/>
    <property type="match status" value="1"/>
</dbReference>
<feature type="compositionally biased region" description="Polar residues" evidence="1">
    <location>
        <begin position="10"/>
        <end position="20"/>
    </location>
</feature>
<dbReference type="InterPro" id="IPR036291">
    <property type="entry name" value="NAD(P)-bd_dom_sf"/>
</dbReference>
<dbReference type="PANTHER" id="PTHR44147:SF2">
    <property type="entry name" value="DEHYDROGENASE_REDUCTASE SDR FAMILY MEMBER 1"/>
    <property type="match status" value="1"/>
</dbReference>
<dbReference type="Proteomes" id="UP000327493">
    <property type="component" value="Chromosome 12"/>
</dbReference>
<gene>
    <name evidence="2" type="ORF">FQN60_016338</name>
</gene>
<evidence type="ECO:0000256" key="1">
    <source>
        <dbReference type="SAM" id="MobiDB-lite"/>
    </source>
</evidence>
<accession>A0A5J5D466</accession>
<sequence length="555" mass="61445">MSWFNYVSRGLNQQQQQQPADSHRLTATDMLSSAHNSRHRGPTEGSPTMVTQHWTGYSTPSPGDFPSVSHGVVSPPSLGNLSCASPSAAKMRELEPISYVSLQEQRCVLSWFQGWNATQRECFLQDLLGKAVPGKVCTLLDSLSTLQVKDRLPNIFECQLRLWSQWFESWREEERNHFLHILEEQDPVFVAHFYRSVAEEMSLSGWVCVVTGASRGIGKGIALQLSEAGATVYITGRQQSTLNQTAAQVKERGGNCVPVICDSTKDKDIEDLFEQIKREQKGRLDILVNNAYAGVQAIFENMGNKFWETDPSIWDSINNTGLRGHYFFSVHASRMMVAQGRGLIVTISSMGGLRYLFNVPYGVGKAACDRLAADMAVELKSRGVASVSLWPGAVQTELVSQLILEKETPQGVDSKFKDVFANGETPEVSGIVFICGTKPNFFKDTNLMSLTGKVLMTCDLARRYGIQDVDGRSVTDYTSLKFLLTQVPYLSWLSAVVPSFVRLPRFAPPPSNPWPALPDWHTHPAVTEGEQLGLLGFLVLGSASPRSDRTAKTLL</sequence>
<evidence type="ECO:0000313" key="3">
    <source>
        <dbReference type="Proteomes" id="UP000327493"/>
    </source>
</evidence>
<dbReference type="PANTHER" id="PTHR44147">
    <property type="entry name" value="DEHYDROGENASE/REDUCTASE SDR FAMILY MEMBER 1"/>
    <property type="match status" value="1"/>
</dbReference>
<protein>
    <recommendedName>
        <fullName evidence="4">Dehydrogenase/reductase (SDR family) member 1</fullName>
    </recommendedName>
</protein>
<dbReference type="Gene3D" id="3.40.50.720">
    <property type="entry name" value="NAD(P)-binding Rossmann-like Domain"/>
    <property type="match status" value="1"/>
</dbReference>
<dbReference type="Pfam" id="PF14969">
    <property type="entry name" value="DUF4508"/>
    <property type="match status" value="1"/>
</dbReference>